<dbReference type="RefSeq" id="WP_245931716.1">
    <property type="nucleotide sequence ID" value="NZ_CP154825.1"/>
</dbReference>
<keyword evidence="5" id="KW-1185">Reference proteome</keyword>
<dbReference type="EMBL" id="PTIX01000030">
    <property type="protein sequence ID" value="PPK63242.1"/>
    <property type="molecule type" value="Genomic_DNA"/>
</dbReference>
<dbReference type="Proteomes" id="UP000239203">
    <property type="component" value="Unassembled WGS sequence"/>
</dbReference>
<evidence type="ECO:0000313" key="4">
    <source>
        <dbReference type="EMBL" id="PPK63242.1"/>
    </source>
</evidence>
<dbReference type="CDD" id="cd16936">
    <property type="entry name" value="HATPase_RsbW-like"/>
    <property type="match status" value="1"/>
</dbReference>
<dbReference type="InterPro" id="IPR003594">
    <property type="entry name" value="HATPase_dom"/>
</dbReference>
<feature type="domain" description="MEDS" evidence="3">
    <location>
        <begin position="7"/>
        <end position="149"/>
    </location>
</feature>
<dbReference type="InterPro" id="IPR036890">
    <property type="entry name" value="HATPase_C_sf"/>
</dbReference>
<dbReference type="NCBIfam" id="NF041045">
    <property type="entry name" value="RsbA_anti_sig"/>
    <property type="match status" value="1"/>
</dbReference>
<comment type="caution">
    <text evidence="4">The sequence shown here is derived from an EMBL/GenBank/DDBJ whole genome shotgun (WGS) entry which is preliminary data.</text>
</comment>
<dbReference type="PANTHER" id="PTHR35526">
    <property type="entry name" value="ANTI-SIGMA-F FACTOR RSBW-RELATED"/>
    <property type="match status" value="1"/>
</dbReference>
<dbReference type="AlphaFoldDB" id="A0A2S6GDD8"/>
<accession>A0A2S6GDD8</accession>
<evidence type="ECO:0000259" key="2">
    <source>
        <dbReference type="Pfam" id="PF13581"/>
    </source>
</evidence>
<sequence>MTLAGNHSMLRYGSDEELLAAAVPFLDEGLASGEPTIVSLGDSRADLLRGAVTDPDGLVFVAGDDLYLRPAVVVRAYRELLADLVDRGAPRVRIIGEIPRSQLRHSWEWWARYEAAVEHVYADFPLWSVCSYDTRVTPPAVLAEVARTHAMVAAPTGLTANPERVDPRAFLAEPRSPLPYPVQESPPAVELLDPTPGAARRAVRAAAVSKGDGCPDGTGLGAEDLDNLVLSVSEIVTNALRHGRPPVRVRVWPGPRHVVVTVHDTGPGPRDPFAGLLPAADRDDGGFGLWIAHQLCADVAFTRHGDGFTVRLAAGNPFGG</sequence>
<dbReference type="Pfam" id="PF13581">
    <property type="entry name" value="HATPase_c_2"/>
    <property type="match status" value="1"/>
</dbReference>
<dbReference type="Pfam" id="PF14417">
    <property type="entry name" value="MEDS"/>
    <property type="match status" value="1"/>
</dbReference>
<proteinExistence type="predicted"/>
<keyword evidence="4" id="KW-0808">Transferase</keyword>
<keyword evidence="4" id="KW-0418">Kinase</keyword>
<evidence type="ECO:0000256" key="1">
    <source>
        <dbReference type="ARBA" id="ARBA00022527"/>
    </source>
</evidence>
<protein>
    <submittedName>
        <fullName evidence="4">Histidine kinase-like protein</fullName>
    </submittedName>
</protein>
<dbReference type="SUPFAM" id="SSF55874">
    <property type="entry name" value="ATPase domain of HSP90 chaperone/DNA topoisomerase II/histidine kinase"/>
    <property type="match status" value="1"/>
</dbReference>
<dbReference type="InterPro" id="IPR050267">
    <property type="entry name" value="Anti-sigma-factor_SerPK"/>
</dbReference>
<name>A0A2S6GDD8_9PSEU</name>
<dbReference type="InterPro" id="IPR047718">
    <property type="entry name" value="RsbA-like_anti_sig"/>
</dbReference>
<evidence type="ECO:0000313" key="5">
    <source>
        <dbReference type="Proteomes" id="UP000239203"/>
    </source>
</evidence>
<feature type="domain" description="Histidine kinase/HSP90-like ATPase" evidence="2">
    <location>
        <begin position="217"/>
        <end position="312"/>
    </location>
</feature>
<organism evidence="4 5">
    <name type="scientific">Actinokineospora auranticolor</name>
    <dbReference type="NCBI Taxonomy" id="155976"/>
    <lineage>
        <taxon>Bacteria</taxon>
        <taxon>Bacillati</taxon>
        <taxon>Actinomycetota</taxon>
        <taxon>Actinomycetes</taxon>
        <taxon>Pseudonocardiales</taxon>
        <taxon>Pseudonocardiaceae</taxon>
        <taxon>Actinokineospora</taxon>
    </lineage>
</organism>
<dbReference type="InterPro" id="IPR025847">
    <property type="entry name" value="MEDS_domain"/>
</dbReference>
<dbReference type="PANTHER" id="PTHR35526:SF3">
    <property type="entry name" value="ANTI-SIGMA-F FACTOR RSBW"/>
    <property type="match status" value="1"/>
</dbReference>
<dbReference type="GO" id="GO:0004674">
    <property type="term" value="F:protein serine/threonine kinase activity"/>
    <property type="evidence" value="ECO:0007669"/>
    <property type="project" value="UniProtKB-KW"/>
</dbReference>
<evidence type="ECO:0000259" key="3">
    <source>
        <dbReference type="Pfam" id="PF14417"/>
    </source>
</evidence>
<reference evidence="4 5" key="1">
    <citation type="submission" date="2018-02" db="EMBL/GenBank/DDBJ databases">
        <title>Genomic Encyclopedia of Archaeal and Bacterial Type Strains, Phase II (KMG-II): from individual species to whole genera.</title>
        <authorList>
            <person name="Goeker M."/>
        </authorList>
    </citation>
    <scope>NUCLEOTIDE SEQUENCE [LARGE SCALE GENOMIC DNA]</scope>
    <source>
        <strain evidence="4 5">YU 961-1</strain>
    </source>
</reference>
<keyword evidence="1" id="KW-0723">Serine/threonine-protein kinase</keyword>
<gene>
    <name evidence="4" type="ORF">CLV40_13034</name>
</gene>
<dbReference type="Gene3D" id="3.30.565.10">
    <property type="entry name" value="Histidine kinase-like ATPase, C-terminal domain"/>
    <property type="match status" value="1"/>
</dbReference>